<reference evidence="2" key="1">
    <citation type="submission" date="2016-11" db="EMBL/GenBank/DDBJ databases">
        <authorList>
            <person name="Varghese N."/>
            <person name="Submissions S."/>
        </authorList>
    </citation>
    <scope>NUCLEOTIDE SEQUENCE [LARGE SCALE GENOMIC DNA]</scope>
    <source>
        <strain evidence="2">DSM 16057</strain>
    </source>
</reference>
<dbReference type="Proteomes" id="UP000184529">
    <property type="component" value="Unassembled WGS sequence"/>
</dbReference>
<accession>A0A1M6F1B1</accession>
<evidence type="ECO:0000313" key="2">
    <source>
        <dbReference type="Proteomes" id="UP000184529"/>
    </source>
</evidence>
<keyword evidence="2" id="KW-1185">Reference proteome</keyword>
<dbReference type="RefSeq" id="WP_072868262.1">
    <property type="nucleotide sequence ID" value="NZ_FQZM01000014.1"/>
</dbReference>
<proteinExistence type="predicted"/>
<gene>
    <name evidence="1" type="ORF">SAMN02745219_01359</name>
</gene>
<dbReference type="AlphaFoldDB" id="A0A1M6F1B1"/>
<organism evidence="1 2">
    <name type="scientific">Desulfofundulus thermosubterraneus DSM 16057</name>
    <dbReference type="NCBI Taxonomy" id="1121432"/>
    <lineage>
        <taxon>Bacteria</taxon>
        <taxon>Bacillati</taxon>
        <taxon>Bacillota</taxon>
        <taxon>Clostridia</taxon>
        <taxon>Eubacteriales</taxon>
        <taxon>Peptococcaceae</taxon>
        <taxon>Desulfofundulus</taxon>
    </lineage>
</organism>
<dbReference type="EMBL" id="FQZM01000014">
    <property type="protein sequence ID" value="SHI91441.1"/>
    <property type="molecule type" value="Genomic_DNA"/>
</dbReference>
<sequence length="125" mass="14113">MSDVKRKPEVTEEDIWKEPVVAFLITKIPYYSKGPNGRERKYAVNCYPITFDWEGATSNDTGVELEEEERVLGIIPAPPGSFLVMGFPPGDDVAVKLGYEFSGASNPDWKEELARKSKENQLTNW</sequence>
<protein>
    <submittedName>
        <fullName evidence="1">Uncharacterized protein</fullName>
    </submittedName>
</protein>
<evidence type="ECO:0000313" key="1">
    <source>
        <dbReference type="EMBL" id="SHI91441.1"/>
    </source>
</evidence>
<dbReference type="OrthoDB" id="2111653at2"/>
<name>A0A1M6F1B1_9FIRM</name>
<dbReference type="STRING" id="1121432.SAMN02745219_01359"/>